<keyword evidence="6 13" id="KW-0413">Isomerase</keyword>
<dbReference type="EMBL" id="JAWIIV010000011">
    <property type="protein sequence ID" value="MEC4720523.1"/>
    <property type="molecule type" value="Genomic_DNA"/>
</dbReference>
<organism evidence="13 14">
    <name type="scientific">Noviherbaspirillum album</name>
    <dbReference type="NCBI Taxonomy" id="3080276"/>
    <lineage>
        <taxon>Bacteria</taxon>
        <taxon>Pseudomonadati</taxon>
        <taxon>Pseudomonadota</taxon>
        <taxon>Betaproteobacteria</taxon>
        <taxon>Burkholderiales</taxon>
        <taxon>Oxalobacteraceae</taxon>
        <taxon>Noviherbaspirillum</taxon>
    </lineage>
</organism>
<dbReference type="PROSITE" id="PS00396">
    <property type="entry name" value="TOPO_IA_1"/>
    <property type="match status" value="1"/>
</dbReference>
<dbReference type="InterPro" id="IPR023405">
    <property type="entry name" value="Topo_IA_core_domain"/>
</dbReference>
<dbReference type="Pfam" id="PF01751">
    <property type="entry name" value="Toprim"/>
    <property type="match status" value="1"/>
</dbReference>
<dbReference type="SUPFAM" id="SSF56712">
    <property type="entry name" value="Prokaryotic type I DNA topoisomerase"/>
    <property type="match status" value="1"/>
</dbReference>
<evidence type="ECO:0000256" key="9">
    <source>
        <dbReference type="ARBA" id="ARBA00032235"/>
    </source>
</evidence>
<dbReference type="InterPro" id="IPR000380">
    <property type="entry name" value="Topo_IA"/>
</dbReference>
<dbReference type="InterPro" id="IPR023406">
    <property type="entry name" value="Topo_IA_AS"/>
</dbReference>
<reference evidence="13 14" key="1">
    <citation type="submission" date="2023-10" db="EMBL/GenBank/DDBJ databases">
        <title>Noviherbaspirillum sp. CPCC 100848 genome assembly.</title>
        <authorList>
            <person name="Li X.Y."/>
            <person name="Fang X.M."/>
        </authorList>
    </citation>
    <scope>NUCLEOTIDE SEQUENCE [LARGE SCALE GENOMIC DNA]</scope>
    <source>
        <strain evidence="13 14">CPCC 100848</strain>
    </source>
</reference>
<dbReference type="Gene3D" id="2.70.20.10">
    <property type="entry name" value="Topoisomerase I, domain 3"/>
    <property type="match status" value="1"/>
</dbReference>
<dbReference type="InterPro" id="IPR013826">
    <property type="entry name" value="Topo_IA_cen_sub3"/>
</dbReference>
<dbReference type="InterPro" id="IPR006171">
    <property type="entry name" value="TOPRIM_dom"/>
</dbReference>
<dbReference type="PROSITE" id="PS50880">
    <property type="entry name" value="TOPRIM"/>
    <property type="match status" value="1"/>
</dbReference>
<evidence type="ECO:0000256" key="6">
    <source>
        <dbReference type="ARBA" id="ARBA00023235"/>
    </source>
</evidence>
<dbReference type="CDD" id="cd03362">
    <property type="entry name" value="TOPRIM_TopoIA_TopoIII"/>
    <property type="match status" value="1"/>
</dbReference>
<dbReference type="Gene3D" id="1.10.290.10">
    <property type="entry name" value="Topoisomerase I, domain 4"/>
    <property type="match status" value="1"/>
</dbReference>
<dbReference type="PRINTS" id="PR00417">
    <property type="entry name" value="PRTPISMRASEI"/>
</dbReference>
<dbReference type="InterPro" id="IPR034144">
    <property type="entry name" value="TOPRIM_TopoIII"/>
</dbReference>
<evidence type="ECO:0000256" key="3">
    <source>
        <dbReference type="ARBA" id="ARBA00012891"/>
    </source>
</evidence>
<dbReference type="PANTHER" id="PTHR11390:SF21">
    <property type="entry name" value="DNA TOPOISOMERASE 3-ALPHA"/>
    <property type="match status" value="1"/>
</dbReference>
<dbReference type="InterPro" id="IPR003601">
    <property type="entry name" value="Topo_IA_2"/>
</dbReference>
<sequence length="784" mass="85799">MSKTLIIAEKPSVAKDIAVALGGFQREKTWFERDDVVITSAIGHLVELDVPEAAVSGRDLASLPVIPARFGLRVIDRTKDQFALVERLMRRKDVTLVVNACDAGREGELIFRLIYELAECRKPTQRMWLQSMTPGAIRAGYANMRPGSDFDALADAARCRGEADWLIGINGSRGITRLHEKEKRVAEQMTAGRVQTPTLAILVFLEHTIRDFVPQDYWEVHASFGAVAGAYDAKWFNHKGQEAGEDGSAYRIADVAKAQAILSRCKGVAPTSVADTSKTQTKSPPRLFDLTTLQREANRRFKFSAKKTLDIAQSLYEKHKVTTYPRTDSTALPEDYVGKAAAVMKLFDGTTYGPLAEKVVNNHWVKPDKRIFDNSKISDHFAIIPNGQRPQSLDASEAKIYDLIVRRFLAAFFPPAIYEQTVRITVVCDEHFKSTGRVLVSAGWLEVYGTDTDDDGKTPTLCSVDPSEVVNPLDMAIKALKTKAPARLTEATLLGAMESAGKLIDDDELREAMKGKGLGTPATRAAIIEGLLSDQDGQGRPKEPYVTRVDNHLVPTSKGMGLIEFLVQNKLDALTSPRMTGDWEQKLHLMEQGKYSRLSFMSEIATMTSDILSTIKAKAASIVPPPEASLTVTCPRCSASLVANLRTIDCEAQCGFQLWLTVADKKLSLPQAEALLRDGQLPAVDGFYSKAKKKSFSAGLALDQTGKVTFVFNSSNGAAGQQSAADKSVVQCPSCSKAMRRIKGGKGHFWGCSGYNTGCHTTLDDKDGKPVPKHNAKSSTSEFI</sequence>
<keyword evidence="14" id="KW-1185">Reference proteome</keyword>
<gene>
    <name evidence="13" type="ORF">RY831_15275</name>
</gene>
<comment type="catalytic activity">
    <reaction evidence="1">
        <text>ATP-independent breakage of single-stranded DNA, followed by passage and rejoining.</text>
        <dbReference type="EC" id="5.6.2.1"/>
    </reaction>
</comment>
<evidence type="ECO:0000259" key="11">
    <source>
        <dbReference type="PROSITE" id="PS50880"/>
    </source>
</evidence>
<evidence type="ECO:0000313" key="13">
    <source>
        <dbReference type="EMBL" id="MEC4720523.1"/>
    </source>
</evidence>
<dbReference type="InterPro" id="IPR025589">
    <property type="entry name" value="Toprim_C_rpt"/>
</dbReference>
<dbReference type="GO" id="GO:0016853">
    <property type="term" value="F:isomerase activity"/>
    <property type="evidence" value="ECO:0007669"/>
    <property type="project" value="UniProtKB-KW"/>
</dbReference>
<evidence type="ECO:0000256" key="8">
    <source>
        <dbReference type="ARBA" id="ARBA00031985"/>
    </source>
</evidence>
<feature type="domain" description="Topo IA-type catalytic" evidence="12">
    <location>
        <begin position="150"/>
        <end position="612"/>
    </location>
</feature>
<comment type="caution">
    <text evidence="13">The sequence shown here is derived from an EMBL/GenBank/DDBJ whole genome shotgun (WGS) entry which is preliminary data.</text>
</comment>
<dbReference type="SMART" id="SM00437">
    <property type="entry name" value="TOP1Ac"/>
    <property type="match status" value="1"/>
</dbReference>
<proteinExistence type="inferred from homology"/>
<dbReference type="Pfam" id="PF13342">
    <property type="entry name" value="Toprim_Crpt"/>
    <property type="match status" value="1"/>
</dbReference>
<evidence type="ECO:0000256" key="2">
    <source>
        <dbReference type="ARBA" id="ARBA00009446"/>
    </source>
</evidence>
<dbReference type="EC" id="5.6.2.1" evidence="3"/>
<dbReference type="InterPro" id="IPR003602">
    <property type="entry name" value="Topo_IA_DNA-bd_dom"/>
</dbReference>
<feature type="domain" description="Toprim" evidence="11">
    <location>
        <begin position="3"/>
        <end position="133"/>
    </location>
</feature>
<dbReference type="InterPro" id="IPR013497">
    <property type="entry name" value="Topo_IA_cen"/>
</dbReference>
<dbReference type="PROSITE" id="PS52039">
    <property type="entry name" value="TOPO_IA_2"/>
    <property type="match status" value="1"/>
</dbReference>
<dbReference type="PANTHER" id="PTHR11390">
    <property type="entry name" value="PROKARYOTIC DNA TOPOISOMERASE"/>
    <property type="match status" value="1"/>
</dbReference>
<evidence type="ECO:0000256" key="10">
    <source>
        <dbReference type="ARBA" id="ARBA00032877"/>
    </source>
</evidence>
<protein>
    <recommendedName>
        <fullName evidence="3">DNA topoisomerase</fullName>
        <ecNumber evidence="3">5.6.2.1</ecNumber>
    </recommendedName>
    <alternativeName>
        <fullName evidence="10">Omega-protein</fullName>
    </alternativeName>
    <alternativeName>
        <fullName evidence="9">Relaxing enzyme</fullName>
    </alternativeName>
    <alternativeName>
        <fullName evidence="7">Swivelase</fullName>
    </alternativeName>
    <alternativeName>
        <fullName evidence="8">Untwisting enzyme</fullName>
    </alternativeName>
</protein>
<dbReference type="Proteomes" id="UP001352263">
    <property type="component" value="Unassembled WGS sequence"/>
</dbReference>
<dbReference type="SMART" id="SM00493">
    <property type="entry name" value="TOPRIM"/>
    <property type="match status" value="1"/>
</dbReference>
<dbReference type="Pfam" id="PF01131">
    <property type="entry name" value="Topoisom_bac"/>
    <property type="match status" value="1"/>
</dbReference>
<dbReference type="Gene3D" id="3.40.50.140">
    <property type="match status" value="1"/>
</dbReference>
<evidence type="ECO:0000256" key="5">
    <source>
        <dbReference type="ARBA" id="ARBA00023125"/>
    </source>
</evidence>
<evidence type="ECO:0000259" key="12">
    <source>
        <dbReference type="PROSITE" id="PS52039"/>
    </source>
</evidence>
<comment type="similarity">
    <text evidence="2">Belongs to the type IA topoisomerase family.</text>
</comment>
<dbReference type="InterPro" id="IPR013824">
    <property type="entry name" value="Topo_IA_cen_sub1"/>
</dbReference>
<dbReference type="InterPro" id="IPR013825">
    <property type="entry name" value="Topo_IA_cen_sub2"/>
</dbReference>
<evidence type="ECO:0000256" key="4">
    <source>
        <dbReference type="ARBA" id="ARBA00023029"/>
    </source>
</evidence>
<dbReference type="RefSeq" id="WP_326507241.1">
    <property type="nucleotide sequence ID" value="NZ_JAWIIV010000011.1"/>
</dbReference>
<name>A0ABU6JAF9_9BURK</name>
<dbReference type="Gene3D" id="3.30.65.10">
    <property type="entry name" value="Bacterial Topoisomerase I, domain 1"/>
    <property type="match status" value="1"/>
</dbReference>
<keyword evidence="5" id="KW-0238">DNA-binding</keyword>
<accession>A0ABU6JAF9</accession>
<dbReference type="Gene3D" id="1.10.460.10">
    <property type="entry name" value="Topoisomerase I, domain 2"/>
    <property type="match status" value="1"/>
</dbReference>
<evidence type="ECO:0000313" key="14">
    <source>
        <dbReference type="Proteomes" id="UP001352263"/>
    </source>
</evidence>
<evidence type="ECO:0000256" key="7">
    <source>
        <dbReference type="ARBA" id="ARBA00030003"/>
    </source>
</evidence>
<dbReference type="SMART" id="SM00436">
    <property type="entry name" value="TOP1Bc"/>
    <property type="match status" value="1"/>
</dbReference>
<dbReference type="CDD" id="cd00186">
    <property type="entry name" value="TOP1Ac"/>
    <property type="match status" value="1"/>
</dbReference>
<evidence type="ECO:0000256" key="1">
    <source>
        <dbReference type="ARBA" id="ARBA00000213"/>
    </source>
</evidence>
<keyword evidence="4" id="KW-0799">Topoisomerase</keyword>